<sequence>MTAYSHHSADESCDGKPDVSAKGGSSADHHEMQRMGKAQELRRNFRFLPILGFVSLLQATWEGALLSNYPGLMNGGTGGVIWCTIAVWLLMTATIASLAEMASMAPTAGGYEFAPRSLQCSLSYIVGWCCCLGWIAGVPSLCMQLSGLIQAMVLVVYPDANVDSLWQMTLMVFAFIILTVCFNIFFAQHLPLAEGLILFLHIFAFFAILLTLWIMPEKHAPAPQVFGSFYNGGGWSNMGLSCLVGLTTPIWCFIGPDAGAHMSEELKDASVQLPRAMLWAIVGNGVLGVVMLITFCFCITDLQSQVIDATTDYPIVNILYAATKSKAGTCVLGSTLVILLFFSTVTTVASASRQIWAFSRDRGLPFSSKIRYVPPTWEIPVNALLICLGVSIVLSVINFGSNTAFNAVTSVSNAALIFSYIISIGCMRLKRLRGQPLLHARFSLGKWGGLVNDISLGWLIIGFIFAFFPSAPYTSEGNWWKESANYSLFMFLLVCLIAAVYYVLLGKRQYVAPVLLVKDE</sequence>
<dbReference type="PANTHER" id="PTHR45649">
    <property type="entry name" value="AMINO-ACID PERMEASE BAT1"/>
    <property type="match status" value="1"/>
</dbReference>
<evidence type="ECO:0000256" key="7">
    <source>
        <dbReference type="SAM" id="Phobius"/>
    </source>
</evidence>
<keyword evidence="2" id="KW-0813">Transport</keyword>
<evidence type="ECO:0000256" key="4">
    <source>
        <dbReference type="ARBA" id="ARBA00022989"/>
    </source>
</evidence>
<evidence type="ECO:0000256" key="5">
    <source>
        <dbReference type="ARBA" id="ARBA00023136"/>
    </source>
</evidence>
<dbReference type="PIRSF" id="PIRSF006060">
    <property type="entry name" value="AA_transporter"/>
    <property type="match status" value="1"/>
</dbReference>
<evidence type="ECO:0000256" key="6">
    <source>
        <dbReference type="SAM" id="MobiDB-lite"/>
    </source>
</evidence>
<dbReference type="GO" id="GO:0022857">
    <property type="term" value="F:transmembrane transporter activity"/>
    <property type="evidence" value="ECO:0007669"/>
    <property type="project" value="InterPro"/>
</dbReference>
<dbReference type="InterPro" id="IPR002293">
    <property type="entry name" value="AA/rel_permease1"/>
</dbReference>
<evidence type="ECO:0000256" key="3">
    <source>
        <dbReference type="ARBA" id="ARBA00022692"/>
    </source>
</evidence>
<dbReference type="Proteomes" id="UP000799421">
    <property type="component" value="Unassembled WGS sequence"/>
</dbReference>
<dbReference type="OrthoDB" id="3257095at2759"/>
<gene>
    <name evidence="8" type="ORF">K470DRAFT_288650</name>
</gene>
<feature type="transmembrane region" description="Helical" evidence="7">
    <location>
        <begin position="122"/>
        <end position="146"/>
    </location>
</feature>
<feature type="transmembrane region" description="Helical" evidence="7">
    <location>
        <begin position="336"/>
        <end position="358"/>
    </location>
</feature>
<organism evidence="8 9">
    <name type="scientific">Piedraia hortae CBS 480.64</name>
    <dbReference type="NCBI Taxonomy" id="1314780"/>
    <lineage>
        <taxon>Eukaryota</taxon>
        <taxon>Fungi</taxon>
        <taxon>Dikarya</taxon>
        <taxon>Ascomycota</taxon>
        <taxon>Pezizomycotina</taxon>
        <taxon>Dothideomycetes</taxon>
        <taxon>Dothideomycetidae</taxon>
        <taxon>Capnodiales</taxon>
        <taxon>Piedraiaceae</taxon>
        <taxon>Piedraia</taxon>
    </lineage>
</organism>
<feature type="transmembrane region" description="Helical" evidence="7">
    <location>
        <begin position="166"/>
        <end position="186"/>
    </location>
</feature>
<feature type="transmembrane region" description="Helical" evidence="7">
    <location>
        <begin position="379"/>
        <end position="399"/>
    </location>
</feature>
<dbReference type="Gene3D" id="1.20.1740.10">
    <property type="entry name" value="Amino acid/polyamine transporter I"/>
    <property type="match status" value="1"/>
</dbReference>
<keyword evidence="5 7" id="KW-0472">Membrane</keyword>
<feature type="compositionally biased region" description="Basic and acidic residues" evidence="6">
    <location>
        <begin position="7"/>
        <end position="19"/>
    </location>
</feature>
<accession>A0A6A7BVR3</accession>
<keyword evidence="4 7" id="KW-1133">Transmembrane helix</keyword>
<feature type="transmembrane region" description="Helical" evidence="7">
    <location>
        <begin position="235"/>
        <end position="255"/>
    </location>
</feature>
<feature type="transmembrane region" description="Helical" evidence="7">
    <location>
        <begin position="47"/>
        <end position="67"/>
    </location>
</feature>
<keyword evidence="9" id="KW-1185">Reference proteome</keyword>
<dbReference type="PANTHER" id="PTHR45649:SF2">
    <property type="entry name" value="ACID PERMEASE, PUTATIVE-RELATED"/>
    <property type="match status" value="1"/>
</dbReference>
<evidence type="ECO:0000313" key="8">
    <source>
        <dbReference type="EMBL" id="KAF2859172.1"/>
    </source>
</evidence>
<feature type="transmembrane region" description="Helical" evidence="7">
    <location>
        <begin position="79"/>
        <end position="101"/>
    </location>
</feature>
<evidence type="ECO:0000313" key="9">
    <source>
        <dbReference type="Proteomes" id="UP000799421"/>
    </source>
</evidence>
<proteinExistence type="predicted"/>
<protein>
    <submittedName>
        <fullName evidence="8">Amino acid transporter</fullName>
    </submittedName>
</protein>
<evidence type="ECO:0000256" key="1">
    <source>
        <dbReference type="ARBA" id="ARBA00004141"/>
    </source>
</evidence>
<reference evidence="8" key="1">
    <citation type="journal article" date="2020" name="Stud. Mycol.">
        <title>101 Dothideomycetes genomes: a test case for predicting lifestyles and emergence of pathogens.</title>
        <authorList>
            <person name="Haridas S."/>
            <person name="Albert R."/>
            <person name="Binder M."/>
            <person name="Bloem J."/>
            <person name="Labutti K."/>
            <person name="Salamov A."/>
            <person name="Andreopoulos B."/>
            <person name="Baker S."/>
            <person name="Barry K."/>
            <person name="Bills G."/>
            <person name="Bluhm B."/>
            <person name="Cannon C."/>
            <person name="Castanera R."/>
            <person name="Culley D."/>
            <person name="Daum C."/>
            <person name="Ezra D."/>
            <person name="Gonzalez J."/>
            <person name="Henrissat B."/>
            <person name="Kuo A."/>
            <person name="Liang C."/>
            <person name="Lipzen A."/>
            <person name="Lutzoni F."/>
            <person name="Magnuson J."/>
            <person name="Mondo S."/>
            <person name="Nolan M."/>
            <person name="Ohm R."/>
            <person name="Pangilinan J."/>
            <person name="Park H.-J."/>
            <person name="Ramirez L."/>
            <person name="Alfaro M."/>
            <person name="Sun H."/>
            <person name="Tritt A."/>
            <person name="Yoshinaga Y."/>
            <person name="Zwiers L.-H."/>
            <person name="Turgeon B."/>
            <person name="Goodwin S."/>
            <person name="Spatafora J."/>
            <person name="Crous P."/>
            <person name="Grigoriev I."/>
        </authorList>
    </citation>
    <scope>NUCLEOTIDE SEQUENCE</scope>
    <source>
        <strain evidence="8">CBS 480.64</strain>
    </source>
</reference>
<feature type="transmembrane region" description="Helical" evidence="7">
    <location>
        <begin position="450"/>
        <end position="468"/>
    </location>
</feature>
<keyword evidence="3 7" id="KW-0812">Transmembrane</keyword>
<dbReference type="AlphaFoldDB" id="A0A6A7BVR3"/>
<feature type="region of interest" description="Disordered" evidence="6">
    <location>
        <begin position="1"/>
        <end position="33"/>
    </location>
</feature>
<feature type="transmembrane region" description="Helical" evidence="7">
    <location>
        <begin position="198"/>
        <end position="215"/>
    </location>
</feature>
<evidence type="ECO:0000256" key="2">
    <source>
        <dbReference type="ARBA" id="ARBA00022448"/>
    </source>
</evidence>
<feature type="transmembrane region" description="Helical" evidence="7">
    <location>
        <begin position="411"/>
        <end position="429"/>
    </location>
</feature>
<dbReference type="GO" id="GO:0016020">
    <property type="term" value="C:membrane"/>
    <property type="evidence" value="ECO:0007669"/>
    <property type="project" value="UniProtKB-SubCell"/>
</dbReference>
<dbReference type="EMBL" id="MU005997">
    <property type="protein sequence ID" value="KAF2859172.1"/>
    <property type="molecule type" value="Genomic_DNA"/>
</dbReference>
<feature type="transmembrane region" description="Helical" evidence="7">
    <location>
        <begin position="488"/>
        <end position="505"/>
    </location>
</feature>
<comment type="subcellular location">
    <subcellularLocation>
        <location evidence="1">Membrane</location>
        <topology evidence="1">Multi-pass membrane protein</topology>
    </subcellularLocation>
</comment>
<dbReference type="Pfam" id="PF13520">
    <property type="entry name" value="AA_permease_2"/>
    <property type="match status" value="1"/>
</dbReference>
<name>A0A6A7BVR3_9PEZI</name>
<feature type="transmembrane region" description="Helical" evidence="7">
    <location>
        <begin position="276"/>
        <end position="302"/>
    </location>
</feature>